<sequence>MCVNLMLMKLEGRSTRNRGKRFLTEGGMIRESIINNDSPKIISALLDCQYQPIRLALSTDLKTIMPETRWAFAVRPGERAKQVGPRLQAALIHVYGFTAATFDLINYFRRGIHLLKAYAIDKHLGGFSATVVARSQLNDLDDDIFYSSNALLFGELFRSFPTWIRRNDGIPGLLRLRISSPAPGSRNGYSEYRIIGIVPRGVIIIQLACRTCVASGMCDETDSSFEDIHEPIGVLPYMPNMSDLSRPSLPRVIHDSCQKVSKPPWVIIGPLCISRSFTHSCISTYSSTTQIRGPFVPSEAMFTCCLCFWPVIFMLACIPLSFGIMLMAIADKKDQEGGQRH</sequence>
<evidence type="ECO:0000313" key="3">
    <source>
        <dbReference type="Proteomes" id="UP000037035"/>
    </source>
</evidence>
<feature type="transmembrane region" description="Helical" evidence="1">
    <location>
        <begin position="308"/>
        <end position="330"/>
    </location>
</feature>
<evidence type="ECO:0000313" key="2">
    <source>
        <dbReference type="EMBL" id="KNZ54064.1"/>
    </source>
</evidence>
<keyword evidence="1" id="KW-1133">Transmembrane helix</keyword>
<organism evidence="2 3">
    <name type="scientific">Puccinia sorghi</name>
    <dbReference type="NCBI Taxonomy" id="27349"/>
    <lineage>
        <taxon>Eukaryota</taxon>
        <taxon>Fungi</taxon>
        <taxon>Dikarya</taxon>
        <taxon>Basidiomycota</taxon>
        <taxon>Pucciniomycotina</taxon>
        <taxon>Pucciniomycetes</taxon>
        <taxon>Pucciniales</taxon>
        <taxon>Pucciniaceae</taxon>
        <taxon>Puccinia</taxon>
    </lineage>
</organism>
<evidence type="ECO:0000256" key="1">
    <source>
        <dbReference type="SAM" id="Phobius"/>
    </source>
</evidence>
<dbReference type="AlphaFoldDB" id="A0A0L6UZY5"/>
<proteinExistence type="predicted"/>
<keyword evidence="3" id="KW-1185">Reference proteome</keyword>
<keyword evidence="1" id="KW-0812">Transmembrane</keyword>
<protein>
    <submittedName>
        <fullName evidence="2">Uncharacterized protein</fullName>
    </submittedName>
</protein>
<dbReference type="EMBL" id="LAVV01008008">
    <property type="protein sequence ID" value="KNZ54064.1"/>
    <property type="molecule type" value="Genomic_DNA"/>
</dbReference>
<accession>A0A0L6UZY5</accession>
<dbReference type="VEuPathDB" id="FungiDB:VP01_3055g1"/>
<comment type="caution">
    <text evidence="2">The sequence shown here is derived from an EMBL/GenBank/DDBJ whole genome shotgun (WGS) entry which is preliminary data.</text>
</comment>
<dbReference type="Proteomes" id="UP000037035">
    <property type="component" value="Unassembled WGS sequence"/>
</dbReference>
<reference evidence="2 3" key="1">
    <citation type="submission" date="2015-08" db="EMBL/GenBank/DDBJ databases">
        <title>Next Generation Sequencing and Analysis of the Genome of Puccinia sorghi L Schw, the Causal Agent of Maize Common Rust.</title>
        <authorList>
            <person name="Rochi L."/>
            <person name="Burguener G."/>
            <person name="Darino M."/>
            <person name="Turjanski A."/>
            <person name="Kreff E."/>
            <person name="Dieguez M.J."/>
            <person name="Sacco F."/>
        </authorList>
    </citation>
    <scope>NUCLEOTIDE SEQUENCE [LARGE SCALE GENOMIC DNA]</scope>
    <source>
        <strain evidence="2 3">RO10H11247</strain>
    </source>
</reference>
<name>A0A0L6UZY5_9BASI</name>
<keyword evidence="1" id="KW-0472">Membrane</keyword>
<gene>
    <name evidence="2" type="ORF">VP01_3055g1</name>
</gene>